<evidence type="ECO:0000313" key="3">
    <source>
        <dbReference type="Proteomes" id="UP000317257"/>
    </source>
</evidence>
<reference evidence="3" key="1">
    <citation type="submission" date="2018-12" db="EMBL/GenBank/DDBJ databases">
        <title>The complete genome of Metarhizium rileyi, a key fungal pathogen of Lepidoptera.</title>
        <authorList>
            <person name="Binneck E."/>
            <person name="Lastra C.C.L."/>
            <person name="Sosa-Gomez D.R."/>
        </authorList>
    </citation>
    <scope>NUCLEOTIDE SEQUENCE [LARGE SCALE GENOMIC DNA]</scope>
    <source>
        <strain evidence="3">Cep018-CH2</strain>
    </source>
</reference>
<dbReference type="AlphaFoldDB" id="A0A5C6G274"/>
<sequence length="95" mass="10240">MRLPILPLVFGLASAAVRGGFPLADDGALEKRTFDLDGILGDISHGGLDKLEGGKISILCKAADKAESISGFCGKLKIEKKWKKKLEKKLKDKCK</sequence>
<evidence type="ECO:0000313" key="2">
    <source>
        <dbReference type="EMBL" id="TWU70361.1"/>
    </source>
</evidence>
<feature type="chain" id="PRO_5022871834" evidence="1">
    <location>
        <begin position="20"/>
        <end position="95"/>
    </location>
</feature>
<name>A0A5C6G274_METRR</name>
<organism evidence="2 3">
    <name type="scientific">Metarhizium rileyi (strain RCEF 4871)</name>
    <name type="common">Nomuraea rileyi</name>
    <dbReference type="NCBI Taxonomy" id="1649241"/>
    <lineage>
        <taxon>Eukaryota</taxon>
        <taxon>Fungi</taxon>
        <taxon>Dikarya</taxon>
        <taxon>Ascomycota</taxon>
        <taxon>Pezizomycotina</taxon>
        <taxon>Sordariomycetes</taxon>
        <taxon>Hypocreomycetidae</taxon>
        <taxon>Hypocreales</taxon>
        <taxon>Clavicipitaceae</taxon>
        <taxon>Metarhizium</taxon>
    </lineage>
</organism>
<evidence type="ECO:0000256" key="1">
    <source>
        <dbReference type="SAM" id="SignalP"/>
    </source>
</evidence>
<feature type="signal peptide" evidence="1">
    <location>
        <begin position="1"/>
        <end position="19"/>
    </location>
</feature>
<feature type="non-terminal residue" evidence="2">
    <location>
        <position position="95"/>
    </location>
</feature>
<dbReference type="Proteomes" id="UP000317257">
    <property type="component" value="Unassembled WGS sequence"/>
</dbReference>
<protein>
    <submittedName>
        <fullName evidence="2">Uncharacterized protein</fullName>
    </submittedName>
</protein>
<gene>
    <name evidence="2" type="ORF">ED733_000023</name>
</gene>
<proteinExistence type="predicted"/>
<comment type="caution">
    <text evidence="2">The sequence shown here is derived from an EMBL/GenBank/DDBJ whole genome shotgun (WGS) entry which is preliminary data.</text>
</comment>
<keyword evidence="1" id="KW-0732">Signal</keyword>
<accession>A0A5C6G274</accession>
<dbReference type="EMBL" id="SBHS01000152">
    <property type="protein sequence ID" value="TWU70361.1"/>
    <property type="molecule type" value="Genomic_DNA"/>
</dbReference>